<sequence length="212" mass="24879">MPYIWPKVVTIMDSQDRQSPPENAANTEGSLTSRTTDRVRVKNRRLRYLELHPEYFGPSLELADPLMYDRLIRRFQSSEEREAEGRKKGYSGILEADLWRAEARLDALHNPNSSSVFQYRRGANGEVLVEEQDDVPQSKEEGFRTWKYEMEMRFLRGDDDDFDYDAVDNNELFDDKAEEERVELDKYLADEEPEFILEHGQEPQGETGIQDF</sequence>
<evidence type="ECO:0000313" key="3">
    <source>
        <dbReference type="EMBL" id="KIW04481.1"/>
    </source>
</evidence>
<dbReference type="RefSeq" id="XP_016214350.1">
    <property type="nucleotide sequence ID" value="XM_016357558.1"/>
</dbReference>
<dbReference type="InterPro" id="IPR040233">
    <property type="entry name" value="CCD97-like_C"/>
</dbReference>
<feature type="compositionally biased region" description="Polar residues" evidence="1">
    <location>
        <begin position="17"/>
        <end position="34"/>
    </location>
</feature>
<dbReference type="InParanoid" id="A0A0D1XPJ6"/>
<dbReference type="PANTHER" id="PTHR31840:SF1">
    <property type="entry name" value="COILED-COIL DOMAIN-CONTAINING PROTEIN 97"/>
    <property type="match status" value="1"/>
</dbReference>
<keyword evidence="4" id="KW-1185">Reference proteome</keyword>
<accession>A0A0D1XPJ6</accession>
<organism evidence="3 4">
    <name type="scientific">Verruconis gallopava</name>
    <dbReference type="NCBI Taxonomy" id="253628"/>
    <lineage>
        <taxon>Eukaryota</taxon>
        <taxon>Fungi</taxon>
        <taxon>Dikarya</taxon>
        <taxon>Ascomycota</taxon>
        <taxon>Pezizomycotina</taxon>
        <taxon>Dothideomycetes</taxon>
        <taxon>Pleosporomycetidae</taxon>
        <taxon>Venturiales</taxon>
        <taxon>Sympoventuriaceae</taxon>
        <taxon>Verruconis</taxon>
    </lineage>
</organism>
<dbReference type="GeneID" id="27312213"/>
<gene>
    <name evidence="3" type="ORF">PV09_04240</name>
</gene>
<dbReference type="AlphaFoldDB" id="A0A0D1XPJ6"/>
<dbReference type="HOGENOM" id="CLU_076914_0_0_1"/>
<dbReference type="PANTHER" id="PTHR31840">
    <property type="entry name" value="COILED-COIL DOMAIN-CONTAINING PROTEIN 97"/>
    <property type="match status" value="1"/>
</dbReference>
<reference evidence="3 4" key="1">
    <citation type="submission" date="2015-01" db="EMBL/GenBank/DDBJ databases">
        <title>The Genome Sequence of Ochroconis gallopava CBS43764.</title>
        <authorList>
            <consortium name="The Broad Institute Genomics Platform"/>
            <person name="Cuomo C."/>
            <person name="de Hoog S."/>
            <person name="Gorbushina A."/>
            <person name="Stielow B."/>
            <person name="Teixiera M."/>
            <person name="Abouelleil A."/>
            <person name="Chapman S.B."/>
            <person name="Priest M."/>
            <person name="Young S.K."/>
            <person name="Wortman J."/>
            <person name="Nusbaum C."/>
            <person name="Birren B."/>
        </authorList>
    </citation>
    <scope>NUCLEOTIDE SEQUENCE [LARGE SCALE GENOMIC DNA]</scope>
    <source>
        <strain evidence="3 4">CBS 43764</strain>
    </source>
</reference>
<name>A0A0D1XPJ6_9PEZI</name>
<evidence type="ECO:0000259" key="2">
    <source>
        <dbReference type="Pfam" id="PF09747"/>
    </source>
</evidence>
<dbReference type="Proteomes" id="UP000053259">
    <property type="component" value="Unassembled WGS sequence"/>
</dbReference>
<dbReference type="VEuPathDB" id="FungiDB:PV09_04240"/>
<dbReference type="STRING" id="253628.A0A0D1XPJ6"/>
<dbReference type="Pfam" id="PF09747">
    <property type="entry name" value="CCD97-like_C"/>
    <property type="match status" value="1"/>
</dbReference>
<feature type="region of interest" description="Disordered" evidence="1">
    <location>
        <begin position="14"/>
        <end position="36"/>
    </location>
</feature>
<protein>
    <recommendedName>
        <fullName evidence="2">CCD97-like C-terminal domain-containing protein</fullName>
    </recommendedName>
</protein>
<dbReference type="InterPro" id="IPR018613">
    <property type="entry name" value="Ccdc97-like"/>
</dbReference>
<evidence type="ECO:0000313" key="4">
    <source>
        <dbReference type="Proteomes" id="UP000053259"/>
    </source>
</evidence>
<dbReference type="OrthoDB" id="333176at2759"/>
<proteinExistence type="predicted"/>
<feature type="domain" description="CCD97-like C-terminal" evidence="2">
    <location>
        <begin position="43"/>
        <end position="138"/>
    </location>
</feature>
<evidence type="ECO:0000256" key="1">
    <source>
        <dbReference type="SAM" id="MobiDB-lite"/>
    </source>
</evidence>
<dbReference type="EMBL" id="KN847540">
    <property type="protein sequence ID" value="KIW04481.1"/>
    <property type="molecule type" value="Genomic_DNA"/>
</dbReference>